<keyword evidence="2" id="KW-0238">DNA-binding</keyword>
<dbReference type="GO" id="GO:0000976">
    <property type="term" value="F:transcription cis-regulatory region binding"/>
    <property type="evidence" value="ECO:0007669"/>
    <property type="project" value="TreeGrafter"/>
</dbReference>
<evidence type="ECO:0000256" key="2">
    <source>
        <dbReference type="ARBA" id="ARBA00023125"/>
    </source>
</evidence>
<dbReference type="InterPro" id="IPR028082">
    <property type="entry name" value="Peripla_BP_I"/>
</dbReference>
<dbReference type="EMBL" id="PXYW01000001">
    <property type="protein sequence ID" value="PSR35461.1"/>
    <property type="molecule type" value="Genomic_DNA"/>
</dbReference>
<evidence type="ECO:0000256" key="1">
    <source>
        <dbReference type="ARBA" id="ARBA00023015"/>
    </source>
</evidence>
<dbReference type="InterPro" id="IPR046335">
    <property type="entry name" value="LacI/GalR-like_sensor"/>
</dbReference>
<dbReference type="Gene3D" id="3.40.50.2300">
    <property type="match status" value="2"/>
</dbReference>
<sequence length="334" mass="36801">MPVTIRDVAKAAGVSITTVSRAFNGYDDVGPDTRKRILKVAKELNYRPSHVARSLVLQQTQNIGLLISDFNANRGAHHFLFDVMAGVHDRLSSLGYDVTLVSTTTARQRLVSYIDFCTERRLEGVIVMGMRLDDPYMQEVAEAKLPSVGIDLPILSRYCGYVMTDNVNGAKLGMQHLLAKGHRRIGFVNGYQKAAVSVDRLRGYQLALESAGIESDPDLIVHSNFLVEGGEVATELLLSRVPDLSAIFYASDLMAIGGMRYLHRVGKRIPEDVAVVGYDNVDVGEWSAPALTTVSQRRYDMGVYAADMLIGMLQRNEEPGGRLLPSELVIRQST</sequence>
<feature type="domain" description="HTH lacI-type" evidence="4">
    <location>
        <begin position="3"/>
        <end position="57"/>
    </location>
</feature>
<dbReference type="CDD" id="cd01392">
    <property type="entry name" value="HTH_LacI"/>
    <property type="match status" value="1"/>
</dbReference>
<dbReference type="AlphaFoldDB" id="A0A2T2XLW4"/>
<keyword evidence="3" id="KW-0804">Transcription</keyword>
<protein>
    <submittedName>
        <fullName evidence="5">LacI family transcriptional regulator</fullName>
    </submittedName>
</protein>
<keyword evidence="1" id="KW-0805">Transcription regulation</keyword>
<dbReference type="Pfam" id="PF13377">
    <property type="entry name" value="Peripla_BP_3"/>
    <property type="match status" value="1"/>
</dbReference>
<accession>A0A2T2XLW4</accession>
<evidence type="ECO:0000256" key="3">
    <source>
        <dbReference type="ARBA" id="ARBA00023163"/>
    </source>
</evidence>
<dbReference type="Pfam" id="PF00356">
    <property type="entry name" value="LacI"/>
    <property type="match status" value="1"/>
</dbReference>
<dbReference type="SMART" id="SM00354">
    <property type="entry name" value="HTH_LACI"/>
    <property type="match status" value="1"/>
</dbReference>
<proteinExistence type="predicted"/>
<dbReference type="SUPFAM" id="SSF47413">
    <property type="entry name" value="lambda repressor-like DNA-binding domains"/>
    <property type="match status" value="1"/>
</dbReference>
<gene>
    <name evidence="5" type="ORF">C7B46_00260</name>
</gene>
<reference evidence="5 6" key="1">
    <citation type="journal article" date="2014" name="BMC Genomics">
        <title>Comparison of environmental and isolate Sulfobacillus genomes reveals diverse carbon, sulfur, nitrogen, and hydrogen metabolisms.</title>
        <authorList>
            <person name="Justice N.B."/>
            <person name="Norman A."/>
            <person name="Brown C.T."/>
            <person name="Singh A."/>
            <person name="Thomas B.C."/>
            <person name="Banfield J.F."/>
        </authorList>
    </citation>
    <scope>NUCLEOTIDE SEQUENCE [LARGE SCALE GENOMIC DNA]</scope>
    <source>
        <strain evidence="5">AMDSBA4</strain>
    </source>
</reference>
<name>A0A2T2XLW4_9FIRM</name>
<dbReference type="Proteomes" id="UP000242972">
    <property type="component" value="Unassembled WGS sequence"/>
</dbReference>
<dbReference type="InterPro" id="IPR010982">
    <property type="entry name" value="Lambda_DNA-bd_dom_sf"/>
</dbReference>
<dbReference type="Gene3D" id="1.10.260.40">
    <property type="entry name" value="lambda repressor-like DNA-binding domains"/>
    <property type="match status" value="1"/>
</dbReference>
<evidence type="ECO:0000259" key="4">
    <source>
        <dbReference type="PROSITE" id="PS50932"/>
    </source>
</evidence>
<evidence type="ECO:0000313" key="6">
    <source>
        <dbReference type="Proteomes" id="UP000242972"/>
    </source>
</evidence>
<dbReference type="GO" id="GO:0003700">
    <property type="term" value="F:DNA-binding transcription factor activity"/>
    <property type="evidence" value="ECO:0007669"/>
    <property type="project" value="TreeGrafter"/>
</dbReference>
<dbReference type="PRINTS" id="PR00036">
    <property type="entry name" value="HTHLACI"/>
</dbReference>
<dbReference type="PANTHER" id="PTHR30146">
    <property type="entry name" value="LACI-RELATED TRANSCRIPTIONAL REPRESSOR"/>
    <property type="match status" value="1"/>
</dbReference>
<dbReference type="PROSITE" id="PS50932">
    <property type="entry name" value="HTH_LACI_2"/>
    <property type="match status" value="1"/>
</dbReference>
<comment type="caution">
    <text evidence="5">The sequence shown here is derived from an EMBL/GenBank/DDBJ whole genome shotgun (WGS) entry which is preliminary data.</text>
</comment>
<dbReference type="SUPFAM" id="SSF53822">
    <property type="entry name" value="Periplasmic binding protein-like I"/>
    <property type="match status" value="1"/>
</dbReference>
<organism evidence="5 6">
    <name type="scientific">Sulfobacillus benefaciens</name>
    <dbReference type="NCBI Taxonomy" id="453960"/>
    <lineage>
        <taxon>Bacteria</taxon>
        <taxon>Bacillati</taxon>
        <taxon>Bacillota</taxon>
        <taxon>Clostridia</taxon>
        <taxon>Eubacteriales</taxon>
        <taxon>Clostridiales Family XVII. Incertae Sedis</taxon>
        <taxon>Sulfobacillus</taxon>
    </lineage>
</organism>
<dbReference type="CDD" id="cd06267">
    <property type="entry name" value="PBP1_LacI_sugar_binding-like"/>
    <property type="match status" value="1"/>
</dbReference>
<dbReference type="InterPro" id="IPR000843">
    <property type="entry name" value="HTH_LacI"/>
</dbReference>
<evidence type="ECO:0000313" key="5">
    <source>
        <dbReference type="EMBL" id="PSR35461.1"/>
    </source>
</evidence>
<dbReference type="PANTHER" id="PTHR30146:SF109">
    <property type="entry name" value="HTH-TYPE TRANSCRIPTIONAL REGULATOR GALS"/>
    <property type="match status" value="1"/>
</dbReference>